<keyword evidence="13" id="KW-1185">Reference proteome</keyword>
<accession>A0A323TMM0</accession>
<evidence type="ECO:0000259" key="10">
    <source>
        <dbReference type="Pfam" id="PF13090"/>
    </source>
</evidence>
<keyword evidence="6" id="KW-0479">Metal-binding</keyword>
<feature type="binding site" evidence="6">
    <location>
        <position position="410"/>
    </location>
    <ligand>
        <name>Mg(2+)</name>
        <dbReference type="ChEBI" id="CHEBI:18420"/>
    </ligand>
</feature>
<name>A0A323TMM0_9BACI</name>
<gene>
    <name evidence="6" type="primary">ppk</name>
    <name evidence="12" type="ORF">CR194_01700</name>
</gene>
<dbReference type="AlphaFoldDB" id="A0A323TMM0"/>
<evidence type="ECO:0000256" key="5">
    <source>
        <dbReference type="ARBA" id="ARBA00022840"/>
    </source>
</evidence>
<feature type="binding site" evidence="6">
    <location>
        <position position="597"/>
    </location>
    <ligand>
        <name>ATP</name>
        <dbReference type="ChEBI" id="CHEBI:30616"/>
    </ligand>
</feature>
<dbReference type="InterPro" id="IPR041108">
    <property type="entry name" value="PP_kinase_C_1"/>
</dbReference>
<comment type="function">
    <text evidence="6 7">Catalyzes the reversible transfer of the terminal phosphate of ATP to form a long-chain polyphosphate (polyP).</text>
</comment>
<comment type="PTM">
    <text evidence="6 7">An intermediate of this reaction is the autophosphorylated ppk in which a phosphate is covalently linked to a histidine residue through a N-P bond.</text>
</comment>
<feature type="binding site" evidence="6">
    <location>
        <position position="380"/>
    </location>
    <ligand>
        <name>Mg(2+)</name>
        <dbReference type="ChEBI" id="CHEBI:18420"/>
    </ligand>
</feature>
<dbReference type="Proteomes" id="UP000248214">
    <property type="component" value="Unassembled WGS sequence"/>
</dbReference>
<keyword evidence="4 6" id="KW-0418">Kinase</keyword>
<dbReference type="OrthoDB" id="9761456at2"/>
<sequence>MDLNNPEFYNNRELSWLSFNERVLQEALDKRNPLLERLKFIAIFSSNLDEFFMVRVAGLKDQVKAGFNKPENKAGLTPKQQLKKIADESHRLIKLQDQLYNFTLLPSLKEKGITFVPVDELTKEQKEELSLHFKNYILPVLTPMAIDAYRPFPMLLNKSLNLAAVLNDDKDDGTHKLAIVQVPAVLKRYLPIPISKGEHSSTFVLLEDVISHFINHLFTGNKVRSVSPFRITRNADLTIHEEGARDLLREIEKELKKRKWGAAVRLEMQKGKMDEKVISFLTNVLELQEEDLFEVSGPIDLSFLSSFYGDLAPDYDSLVHEAVIPQPPVDLSEEEDLFQVALEKDIFFHHPYESFQPIVDFIAKAAEDPDVLAIKQTLYRVSGDSPIIEALSTAAEMGKQVTVLVELKARFDEEKNIQWAKKLEKSGVHVIYGITGLKTHSKITLVIRHHKEKIQRFVHLGTGNYNDSTAKLYTDMGILTTKDSFGKDATNFFNHLSGFSQKPKWKELSTSPFDMRETFLQLIEEEIRYQKKYKDGHIMAKMNSLTDKPIILKLYEASRAGVKIDLIVRGICCLRPGIPHVSENISVRSIVDRFLEHSRIFYFHHHGAEKLYLSSADWMTRNMEKRIEILFPVYSAEIKKRIKDVLHITLEDNVKARVQYRDGNYHYVLRSADTPTIQSQKIFYEQAAMFFEDN</sequence>
<dbReference type="SUPFAM" id="SSF140356">
    <property type="entry name" value="PPK N-terminal domain-like"/>
    <property type="match status" value="1"/>
</dbReference>
<dbReference type="NCBIfam" id="NF003917">
    <property type="entry name" value="PRK05443.1-1"/>
    <property type="match status" value="1"/>
</dbReference>
<feature type="binding site" evidence="6">
    <location>
        <position position="47"/>
    </location>
    <ligand>
        <name>ATP</name>
        <dbReference type="ChEBI" id="CHEBI:30616"/>
    </ligand>
</feature>
<dbReference type="CDD" id="cd09165">
    <property type="entry name" value="PLDc_PaPPK1_C1_like"/>
    <property type="match status" value="1"/>
</dbReference>
<dbReference type="PANTHER" id="PTHR30218:SF0">
    <property type="entry name" value="POLYPHOSPHATE KINASE"/>
    <property type="match status" value="1"/>
</dbReference>
<proteinExistence type="inferred from homology"/>
<dbReference type="EC" id="2.7.4.1" evidence="6 7"/>
<feature type="binding site" evidence="6">
    <location>
        <position position="569"/>
    </location>
    <ligand>
        <name>ATP</name>
        <dbReference type="ChEBI" id="CHEBI:30616"/>
    </ligand>
</feature>
<dbReference type="InterPro" id="IPR036832">
    <property type="entry name" value="PPK_N_dom_sf"/>
</dbReference>
<dbReference type="NCBIfam" id="NF003920">
    <property type="entry name" value="PRK05443.2-1"/>
    <property type="match status" value="1"/>
</dbReference>
<dbReference type="InterPro" id="IPR036830">
    <property type="entry name" value="PP_kinase_middle_dom_sf"/>
</dbReference>
<comment type="catalytic activity">
    <reaction evidence="6 7">
        <text>[phosphate](n) + ATP = [phosphate](n+1) + ADP</text>
        <dbReference type="Rhea" id="RHEA:19573"/>
        <dbReference type="Rhea" id="RHEA-COMP:9859"/>
        <dbReference type="Rhea" id="RHEA-COMP:14280"/>
        <dbReference type="ChEBI" id="CHEBI:16838"/>
        <dbReference type="ChEBI" id="CHEBI:30616"/>
        <dbReference type="ChEBI" id="CHEBI:456216"/>
        <dbReference type="EC" id="2.7.4.1"/>
    </reaction>
</comment>
<feature type="domain" description="Polyphosphate kinase N-terminal" evidence="9">
    <location>
        <begin position="9"/>
        <end position="115"/>
    </location>
</feature>
<dbReference type="GO" id="GO:0046872">
    <property type="term" value="F:metal ion binding"/>
    <property type="evidence" value="ECO:0007669"/>
    <property type="project" value="UniProtKB-KW"/>
</dbReference>
<feature type="domain" description="Polyphosphate kinase C-terminal" evidence="11">
    <location>
        <begin position="337"/>
        <end position="501"/>
    </location>
</feature>
<feature type="domain" description="Polyphosphate kinase C-terminal" evidence="10">
    <location>
        <begin position="508"/>
        <end position="680"/>
    </location>
</feature>
<evidence type="ECO:0000313" key="13">
    <source>
        <dbReference type="Proteomes" id="UP000248214"/>
    </source>
</evidence>
<dbReference type="HAMAP" id="MF_00347">
    <property type="entry name" value="Polyphosphate_kinase"/>
    <property type="match status" value="1"/>
</dbReference>
<reference evidence="12 13" key="1">
    <citation type="submission" date="2017-10" db="EMBL/GenBank/DDBJ databases">
        <title>Bacillus sp. nov., a halophilic bacterium isolated from a Keqin Lake.</title>
        <authorList>
            <person name="Wang H."/>
        </authorList>
    </citation>
    <scope>NUCLEOTIDE SEQUENCE [LARGE SCALE GENOMIC DNA]</scope>
    <source>
        <strain evidence="12 13">KQ-12</strain>
    </source>
</reference>
<evidence type="ECO:0000256" key="7">
    <source>
        <dbReference type="RuleBase" id="RU003800"/>
    </source>
</evidence>
<evidence type="ECO:0000259" key="11">
    <source>
        <dbReference type="Pfam" id="PF17941"/>
    </source>
</evidence>
<dbReference type="InterPro" id="IPR003414">
    <property type="entry name" value="PP_kinase"/>
</dbReference>
<dbReference type="PIRSF" id="PIRSF015589">
    <property type="entry name" value="PP_kinase"/>
    <property type="match status" value="1"/>
</dbReference>
<comment type="cofactor">
    <cofactor evidence="6">
        <name>Mg(2+)</name>
        <dbReference type="ChEBI" id="CHEBI:18420"/>
    </cofactor>
</comment>
<dbReference type="Pfam" id="PF17941">
    <property type="entry name" value="PP_kinase_C_1"/>
    <property type="match status" value="1"/>
</dbReference>
<protein>
    <recommendedName>
        <fullName evidence="6 7">Polyphosphate kinase</fullName>
        <ecNumber evidence="6 7">2.7.4.1</ecNumber>
    </recommendedName>
    <alternativeName>
        <fullName evidence="6">ATP-polyphosphate phosphotransferase</fullName>
    </alternativeName>
    <alternativeName>
        <fullName evidence="6">Polyphosphoric acid kinase</fullName>
    </alternativeName>
</protein>
<dbReference type="InterPro" id="IPR024953">
    <property type="entry name" value="PP_kinase_middle"/>
</dbReference>
<keyword evidence="1 6" id="KW-0597">Phosphoprotein</keyword>
<feature type="binding site" evidence="6">
    <location>
        <position position="473"/>
    </location>
    <ligand>
        <name>ATP</name>
        <dbReference type="ChEBI" id="CHEBI:30616"/>
    </ligand>
</feature>
<evidence type="ECO:0000259" key="8">
    <source>
        <dbReference type="Pfam" id="PF02503"/>
    </source>
</evidence>
<dbReference type="NCBIfam" id="NF003921">
    <property type="entry name" value="PRK05443.2-2"/>
    <property type="match status" value="1"/>
</dbReference>
<feature type="domain" description="Polyphosphate kinase middle" evidence="8">
    <location>
        <begin position="124"/>
        <end position="307"/>
    </location>
</feature>
<dbReference type="Gene3D" id="1.20.58.310">
    <property type="entry name" value="Polyphosphate kinase N-terminal domain"/>
    <property type="match status" value="1"/>
</dbReference>
<dbReference type="Pfam" id="PF13089">
    <property type="entry name" value="PP_kinase_N"/>
    <property type="match status" value="1"/>
</dbReference>
<dbReference type="InterPro" id="IPR025200">
    <property type="entry name" value="PPK_C_dom2"/>
</dbReference>
<evidence type="ECO:0000256" key="6">
    <source>
        <dbReference type="HAMAP-Rule" id="MF_00347"/>
    </source>
</evidence>
<evidence type="ECO:0000256" key="1">
    <source>
        <dbReference type="ARBA" id="ARBA00022553"/>
    </source>
</evidence>
<keyword evidence="3 6" id="KW-0547">Nucleotide-binding</keyword>
<keyword evidence="6" id="KW-0460">Magnesium</keyword>
<dbReference type="EMBL" id="PDOD01000001">
    <property type="protein sequence ID" value="PYZ95306.1"/>
    <property type="molecule type" value="Genomic_DNA"/>
</dbReference>
<evidence type="ECO:0000256" key="3">
    <source>
        <dbReference type="ARBA" id="ARBA00022741"/>
    </source>
</evidence>
<dbReference type="NCBIfam" id="NF003918">
    <property type="entry name" value="PRK05443.1-2"/>
    <property type="match status" value="1"/>
</dbReference>
<dbReference type="Pfam" id="PF13090">
    <property type="entry name" value="PP_kinase_C"/>
    <property type="match status" value="1"/>
</dbReference>
<dbReference type="Gene3D" id="3.30.1840.10">
    <property type="entry name" value="Polyphosphate kinase middle domain"/>
    <property type="match status" value="1"/>
</dbReference>
<keyword evidence="2 6" id="KW-0808">Transferase</keyword>
<dbReference type="Gene3D" id="3.30.870.10">
    <property type="entry name" value="Endonuclease Chain A"/>
    <property type="match status" value="2"/>
</dbReference>
<evidence type="ECO:0000256" key="4">
    <source>
        <dbReference type="ARBA" id="ARBA00022777"/>
    </source>
</evidence>
<dbReference type="PANTHER" id="PTHR30218">
    <property type="entry name" value="POLYPHOSPHATE KINASE"/>
    <property type="match status" value="1"/>
</dbReference>
<comment type="similarity">
    <text evidence="6 7">Belongs to the polyphosphate kinase 1 (PPK1) family.</text>
</comment>
<dbReference type="GO" id="GO:0009358">
    <property type="term" value="C:polyphosphate kinase complex"/>
    <property type="evidence" value="ECO:0007669"/>
    <property type="project" value="InterPro"/>
</dbReference>
<evidence type="ECO:0000256" key="2">
    <source>
        <dbReference type="ARBA" id="ARBA00022679"/>
    </source>
</evidence>
<organism evidence="12 13">
    <name type="scientific">Salipaludibacillus keqinensis</name>
    <dbReference type="NCBI Taxonomy" id="2045207"/>
    <lineage>
        <taxon>Bacteria</taxon>
        <taxon>Bacillati</taxon>
        <taxon>Bacillota</taxon>
        <taxon>Bacilli</taxon>
        <taxon>Bacillales</taxon>
        <taxon>Bacillaceae</taxon>
    </lineage>
</organism>
<dbReference type="NCBIfam" id="TIGR03705">
    <property type="entry name" value="poly_P_kin"/>
    <property type="match status" value="1"/>
</dbReference>
<evidence type="ECO:0000313" key="12">
    <source>
        <dbReference type="EMBL" id="PYZ95306.1"/>
    </source>
</evidence>
<dbReference type="GO" id="GO:0006799">
    <property type="term" value="P:polyphosphate biosynthetic process"/>
    <property type="evidence" value="ECO:0007669"/>
    <property type="project" value="UniProtKB-UniRule"/>
</dbReference>
<dbReference type="InterPro" id="IPR025198">
    <property type="entry name" value="PPK_N_dom"/>
</dbReference>
<keyword evidence="5 6" id="KW-0067">ATP-binding</keyword>
<dbReference type="SUPFAM" id="SSF143724">
    <property type="entry name" value="PHP14-like"/>
    <property type="match status" value="1"/>
</dbReference>
<feature type="active site" description="Phosphohistidine intermediate" evidence="6">
    <location>
        <position position="440"/>
    </location>
</feature>
<dbReference type="Pfam" id="PF02503">
    <property type="entry name" value="PP_kinase"/>
    <property type="match status" value="1"/>
</dbReference>
<evidence type="ECO:0000259" key="9">
    <source>
        <dbReference type="Pfam" id="PF13089"/>
    </source>
</evidence>
<dbReference type="SUPFAM" id="SSF56024">
    <property type="entry name" value="Phospholipase D/nuclease"/>
    <property type="match status" value="2"/>
</dbReference>
<dbReference type="GO" id="GO:0008976">
    <property type="term" value="F:polyphosphate kinase activity"/>
    <property type="evidence" value="ECO:0007669"/>
    <property type="project" value="UniProtKB-UniRule"/>
</dbReference>
<dbReference type="CDD" id="cd09168">
    <property type="entry name" value="PLDc_PaPPK1_C2_like"/>
    <property type="match status" value="1"/>
</dbReference>
<comment type="caution">
    <text evidence="12">The sequence shown here is derived from an EMBL/GenBank/DDBJ whole genome shotgun (WGS) entry which is preliminary data.</text>
</comment>
<dbReference type="GO" id="GO:0005524">
    <property type="term" value="F:ATP binding"/>
    <property type="evidence" value="ECO:0007669"/>
    <property type="project" value="UniProtKB-KW"/>
</dbReference>